<proteinExistence type="predicted"/>
<dbReference type="AlphaFoldDB" id="A0A926KYF6"/>
<evidence type="ECO:0000256" key="1">
    <source>
        <dbReference type="SAM" id="MobiDB-lite"/>
    </source>
</evidence>
<evidence type="ECO:0008006" key="4">
    <source>
        <dbReference type="Google" id="ProtNLM"/>
    </source>
</evidence>
<name>A0A926KYF6_9ACTN</name>
<feature type="compositionally biased region" description="Low complexity" evidence="1">
    <location>
        <begin position="141"/>
        <end position="163"/>
    </location>
</feature>
<evidence type="ECO:0000313" key="2">
    <source>
        <dbReference type="EMBL" id="MBD0418276.1"/>
    </source>
</evidence>
<reference evidence="2" key="1">
    <citation type="submission" date="2020-09" db="EMBL/GenBank/DDBJ databases">
        <title>Streptomyces grisecoloratus sp. nov., isolated from cotton soil.</title>
        <authorList>
            <person name="Xing L."/>
        </authorList>
    </citation>
    <scope>NUCLEOTIDE SEQUENCE</scope>
    <source>
        <strain evidence="2">TRM S81-3</strain>
    </source>
</reference>
<feature type="compositionally biased region" description="Low complexity" evidence="1">
    <location>
        <begin position="203"/>
        <end position="222"/>
    </location>
</feature>
<dbReference type="RefSeq" id="WP_188179333.1">
    <property type="nucleotide sequence ID" value="NZ_JACVQF010000127.1"/>
</dbReference>
<protein>
    <recommendedName>
        <fullName evidence="4">SWIM-type domain-containing protein</fullName>
    </recommendedName>
</protein>
<feature type="region of interest" description="Disordered" evidence="1">
    <location>
        <begin position="108"/>
        <end position="222"/>
    </location>
</feature>
<feature type="compositionally biased region" description="Pro residues" evidence="1">
    <location>
        <begin position="129"/>
        <end position="140"/>
    </location>
</feature>
<dbReference type="EMBL" id="JACVQF010000127">
    <property type="protein sequence ID" value="MBD0418276.1"/>
    <property type="molecule type" value="Genomic_DNA"/>
</dbReference>
<feature type="region of interest" description="Disordered" evidence="1">
    <location>
        <begin position="569"/>
        <end position="599"/>
    </location>
</feature>
<evidence type="ECO:0000313" key="3">
    <source>
        <dbReference type="Proteomes" id="UP000621210"/>
    </source>
</evidence>
<organism evidence="2 3">
    <name type="scientific">Streptomyces griseicoloratus</name>
    <dbReference type="NCBI Taxonomy" id="2752516"/>
    <lineage>
        <taxon>Bacteria</taxon>
        <taxon>Bacillati</taxon>
        <taxon>Actinomycetota</taxon>
        <taxon>Actinomycetes</taxon>
        <taxon>Kitasatosporales</taxon>
        <taxon>Streptomycetaceae</taxon>
        <taxon>Streptomyces</taxon>
    </lineage>
</organism>
<feature type="region of interest" description="Disordered" evidence="1">
    <location>
        <begin position="479"/>
        <end position="499"/>
    </location>
</feature>
<accession>A0A926KYF6</accession>
<feature type="compositionally biased region" description="Low complexity" evidence="1">
    <location>
        <begin position="584"/>
        <end position="595"/>
    </location>
</feature>
<keyword evidence="3" id="KW-1185">Reference proteome</keyword>
<sequence>MTPTGPDIPLPPVAPEVVASAVEGLTTRLRGRLDAAVKALAAEPVTAEDGTFRVRCGEDTWVTLTPAPSGTVTEADQAHCTCLLAPRCLHRAAVLTTCPLALTPNPATEASHATAPNGGPAASTHPVAPTAPAPAAPPTNPSRTTAPPRTTEAARTTEAPWAADPDRAAGPTHGAGADVGASSGGAGANRGADVNRGAGTLSRAEPGRFARPGGGRARVPVGAAAGPSAEQVRAASGLWRVAAAVLSAGTAGAGAVLQTELLRAAHTARLAGLHRAEDAALGVVRGVREARDPHGGHSLPELVCALRELLLVTRRLTASDPDPALIGAVRHHHRPDGPLRLYGVCREAVIGPGGLGGVVTHFTDDDGRWYTLRDVEPGGPARARRAGTAHVAIRSFLSDHHRLSRGGLIISGAVVSPGGRLLPERGVRATFAGGRPWTDAVPAPAFAEGTGHARPLTRCDVEIAAADGEDLLVRVLRGGDDSATQGRPAPGPPARLAPAHRHPALAHTANLRLLGAYPGLRIRVMGRVDPDRVTTLRPLAVGPVPGSGPALRLPDDWQGRADIGYDLLRSDHFPPDVPSPSPPSTSGTSGTSAPSADPPLRRIRRLVELAVAGGRRAAAEPARDSGGHGDVAVLRRSGLVTGAELVARLGAVAAHRTRDVFGRLDEDDPDRYAAQWLATAVYLAAAEAALGRGTWRG</sequence>
<gene>
    <name evidence="2" type="ORF">H0H10_03675</name>
</gene>
<comment type="caution">
    <text evidence="2">The sequence shown here is derived from an EMBL/GenBank/DDBJ whole genome shotgun (WGS) entry which is preliminary data.</text>
</comment>
<reference evidence="2" key="2">
    <citation type="submission" date="2020-09" db="EMBL/GenBank/DDBJ databases">
        <authorList>
            <person name="Luo X."/>
        </authorList>
    </citation>
    <scope>NUCLEOTIDE SEQUENCE</scope>
    <source>
        <strain evidence="2">TRM S81-3</strain>
    </source>
</reference>
<dbReference type="Proteomes" id="UP000621210">
    <property type="component" value="Unassembled WGS sequence"/>
</dbReference>